<feature type="compositionally biased region" description="Low complexity" evidence="2">
    <location>
        <begin position="120"/>
        <end position="136"/>
    </location>
</feature>
<evidence type="ECO:0000256" key="2">
    <source>
        <dbReference type="SAM" id="MobiDB-lite"/>
    </source>
</evidence>
<evidence type="ECO:0000313" key="3">
    <source>
        <dbReference type="EMBL" id="MFH8544416.1"/>
    </source>
</evidence>
<feature type="region of interest" description="Disordered" evidence="2">
    <location>
        <begin position="62"/>
        <end position="139"/>
    </location>
</feature>
<feature type="compositionally biased region" description="Basic and acidic residues" evidence="2">
    <location>
        <begin position="106"/>
        <end position="118"/>
    </location>
</feature>
<feature type="coiled-coil region" evidence="1">
    <location>
        <begin position="23"/>
        <end position="57"/>
    </location>
</feature>
<evidence type="ECO:0008006" key="5">
    <source>
        <dbReference type="Google" id="ProtNLM"/>
    </source>
</evidence>
<keyword evidence="1" id="KW-0175">Coiled coil</keyword>
<dbReference type="Proteomes" id="UP001610818">
    <property type="component" value="Unassembled WGS sequence"/>
</dbReference>
<proteinExistence type="predicted"/>
<reference evidence="3 4" key="1">
    <citation type="submission" date="2024-10" db="EMBL/GenBank/DDBJ databases">
        <title>The Natural Products Discovery Center: Release of the First 8490 Sequenced Strains for Exploring Actinobacteria Biosynthetic Diversity.</title>
        <authorList>
            <person name="Kalkreuter E."/>
            <person name="Kautsar S.A."/>
            <person name="Yang D."/>
            <person name="Bader C.D."/>
            <person name="Teijaro C.N."/>
            <person name="Fluegel L."/>
            <person name="Davis C.M."/>
            <person name="Simpson J.R."/>
            <person name="Lauterbach L."/>
            <person name="Steele A.D."/>
            <person name="Gui C."/>
            <person name="Meng S."/>
            <person name="Li G."/>
            <person name="Viehrig K."/>
            <person name="Ye F."/>
            <person name="Su P."/>
            <person name="Kiefer A.F."/>
            <person name="Nichols A."/>
            <person name="Cepeda A.J."/>
            <person name="Yan W."/>
            <person name="Fan B."/>
            <person name="Jiang Y."/>
            <person name="Adhikari A."/>
            <person name="Zheng C.-J."/>
            <person name="Schuster L."/>
            <person name="Cowan T.M."/>
            <person name="Smanski M.J."/>
            <person name="Chevrette M.G."/>
            <person name="De Carvalho L.P.S."/>
            <person name="Shen B."/>
        </authorList>
    </citation>
    <scope>NUCLEOTIDE SEQUENCE [LARGE SCALE GENOMIC DNA]</scope>
    <source>
        <strain evidence="3 4">NPDC017990</strain>
    </source>
</reference>
<dbReference type="Gene3D" id="1.10.10.10">
    <property type="entry name" value="Winged helix-like DNA-binding domain superfamily/Winged helix DNA-binding domain"/>
    <property type="match status" value="1"/>
</dbReference>
<gene>
    <name evidence="3" type="ORF">ACH4F9_05310</name>
</gene>
<accession>A0ABW7QHH4</accession>
<organism evidence="3 4">
    <name type="scientific">Streptomyces longisporoflavus</name>
    <dbReference type="NCBI Taxonomy" id="28044"/>
    <lineage>
        <taxon>Bacteria</taxon>
        <taxon>Bacillati</taxon>
        <taxon>Actinomycetota</taxon>
        <taxon>Actinomycetes</taxon>
        <taxon>Kitasatosporales</taxon>
        <taxon>Streptomycetaceae</taxon>
        <taxon>Streptomyces</taxon>
    </lineage>
</organism>
<feature type="compositionally biased region" description="Low complexity" evidence="2">
    <location>
        <begin position="64"/>
        <end position="82"/>
    </location>
</feature>
<evidence type="ECO:0000313" key="4">
    <source>
        <dbReference type="Proteomes" id="UP001610818"/>
    </source>
</evidence>
<protein>
    <recommendedName>
        <fullName evidence="5">Regulatory protein</fullName>
    </recommendedName>
</protein>
<sequence length="221" mass="22790">MSDAKQESAGVQAQYAVRVAEDLENNRKEQERIGNEVATLQEQLQELEADHAVLLSMQQALGSPAADATAKKAAPRKAVPAPRTGKNNSSAARAKKPAAAKPTAAKAKDKPAAKDKAKAAKSTPKAAAKKPAAPAAGPTLVELIDNHLSQQKEPRSAAEITTALAQARPDRALKTTVVRTTVEGLVAKGRAVRTKQGSSVFYTATASADSSAAPKAEAAAG</sequence>
<dbReference type="RefSeq" id="WP_397708113.1">
    <property type="nucleotide sequence ID" value="NZ_JBIRGN010000001.1"/>
</dbReference>
<keyword evidence="4" id="KW-1185">Reference proteome</keyword>
<evidence type="ECO:0000256" key="1">
    <source>
        <dbReference type="SAM" id="Coils"/>
    </source>
</evidence>
<dbReference type="EMBL" id="JBIRGQ010000001">
    <property type="protein sequence ID" value="MFH8544416.1"/>
    <property type="molecule type" value="Genomic_DNA"/>
</dbReference>
<comment type="caution">
    <text evidence="3">The sequence shown here is derived from an EMBL/GenBank/DDBJ whole genome shotgun (WGS) entry which is preliminary data.</text>
</comment>
<dbReference type="InterPro" id="IPR036388">
    <property type="entry name" value="WH-like_DNA-bd_sf"/>
</dbReference>
<name>A0ABW7QHH4_9ACTN</name>